<accession>A0A9X6XY69</accession>
<dbReference type="GO" id="GO:0050661">
    <property type="term" value="F:NADP binding"/>
    <property type="evidence" value="ECO:0007669"/>
    <property type="project" value="UniProtKB-UniRule"/>
</dbReference>
<comment type="catalytic activity">
    <reaction evidence="6">
        <text>D-glucose 6-phosphate + NADP(+) = 6-phospho-D-glucono-1,5-lactone + NADPH + H(+)</text>
        <dbReference type="Rhea" id="RHEA:15841"/>
        <dbReference type="ChEBI" id="CHEBI:15378"/>
        <dbReference type="ChEBI" id="CHEBI:57783"/>
        <dbReference type="ChEBI" id="CHEBI:57955"/>
        <dbReference type="ChEBI" id="CHEBI:58349"/>
        <dbReference type="ChEBI" id="CHEBI:61548"/>
        <dbReference type="EC" id="1.1.1.49"/>
    </reaction>
</comment>
<dbReference type="PANTHER" id="PTHR23429">
    <property type="entry name" value="GLUCOSE-6-PHOSPHATE 1-DEHYDROGENASE G6PD"/>
    <property type="match status" value="1"/>
</dbReference>
<dbReference type="SUPFAM" id="SSF51735">
    <property type="entry name" value="NAD(P)-binding Rossmann-fold domains"/>
    <property type="match status" value="1"/>
</dbReference>
<comment type="caution">
    <text evidence="9">The sequence shown here is derived from an EMBL/GenBank/DDBJ whole genome shotgun (WGS) entry which is preliminary data.</text>
</comment>
<proteinExistence type="inferred from homology"/>
<sequence>MESLTFVLFGATGDLAKRKIYPALYNLFIENKLSLPISVVGLGRKEIEKTAFQNQVRASIKEFSRQKPEEDSHFSRFIESFDYCALDVTNKEDYQKLLYQIKETEQNLGLREENRMFYLSVAPEFFDVIAHNIKESGLGDTKGWKKLIIEKPFGHDLKTAQILNEKLSKSFEENEIYRIDHYLGKAMVQNIEALRFANPLVESLWNNNHIANVQFTASEIVGVEQRASYYDHSGAIRDMVQNHMLQMLMMIAMEPSNTGDIRDEKIKALKSISPLQVEQVGEFVVRAQYGAGKMGDKEVVGYKEEPGVDPNSTTDTFVAAKFMVENTRWSGVPFYVRTGKRMKEKSTQIVVEFKNLHNEKFENTQPNLFVIQINPSEGVSFLMNSKDVLKNGKIETINVDHTESSVNVPEAYERLINDAICGNSNFFARWDEVEYSWKLVQPILDAFEKNLVVHEYPAGSQGPKAAHELLEKDGFHWWE</sequence>
<comment type="function">
    <text evidence="6">Catalyzes the oxidation of glucose 6-phosphate to 6-phosphogluconolactone.</text>
</comment>
<feature type="binding site" evidence="6">
    <location>
        <position position="345"/>
    </location>
    <ligand>
        <name>substrate</name>
    </ligand>
</feature>
<dbReference type="Pfam" id="PF00479">
    <property type="entry name" value="G6PD_N"/>
    <property type="match status" value="1"/>
</dbReference>
<comment type="similarity">
    <text evidence="6">Belongs to the glucose-6-phosphate dehydrogenase family.</text>
</comment>
<dbReference type="InterPro" id="IPR022675">
    <property type="entry name" value="G6P_DH_C"/>
</dbReference>
<keyword evidence="3 6" id="KW-0521">NADP</keyword>
<keyword evidence="4 6" id="KW-0560">Oxidoreductase</keyword>
<feature type="binding site" evidence="6">
    <location>
        <position position="238"/>
    </location>
    <ligand>
        <name>substrate</name>
    </ligand>
</feature>
<organism evidence="9 10">
    <name type="scientific">Bacillus cereus</name>
    <dbReference type="NCBI Taxonomy" id="1396"/>
    <lineage>
        <taxon>Bacteria</taxon>
        <taxon>Bacillati</taxon>
        <taxon>Bacillota</taxon>
        <taxon>Bacilli</taxon>
        <taxon>Bacillales</taxon>
        <taxon>Bacillaceae</taxon>
        <taxon>Bacillus</taxon>
        <taxon>Bacillus cereus group</taxon>
    </lineage>
</organism>
<evidence type="ECO:0000256" key="1">
    <source>
        <dbReference type="ARBA" id="ARBA00004937"/>
    </source>
</evidence>
<name>A0A9X6XY69_BACCE</name>
<feature type="binding site" evidence="6">
    <location>
        <position position="185"/>
    </location>
    <ligand>
        <name>substrate</name>
    </ligand>
</feature>
<gene>
    <name evidence="6" type="primary">zwf</name>
    <name evidence="9" type="ORF">CON36_19585</name>
</gene>
<dbReference type="InterPro" id="IPR036291">
    <property type="entry name" value="NAD(P)-bd_dom_sf"/>
</dbReference>
<dbReference type="GO" id="GO:0009051">
    <property type="term" value="P:pentose-phosphate shunt, oxidative branch"/>
    <property type="evidence" value="ECO:0007669"/>
    <property type="project" value="TreeGrafter"/>
</dbReference>
<evidence type="ECO:0000256" key="5">
    <source>
        <dbReference type="ARBA" id="ARBA00023277"/>
    </source>
</evidence>
<dbReference type="InterPro" id="IPR001282">
    <property type="entry name" value="G6P_DH"/>
</dbReference>
<dbReference type="GO" id="GO:0004345">
    <property type="term" value="F:glucose-6-phosphate dehydrogenase activity"/>
    <property type="evidence" value="ECO:0007669"/>
    <property type="project" value="UniProtKB-UniRule"/>
</dbReference>
<dbReference type="PRINTS" id="PR00079">
    <property type="entry name" value="G6PDHDRGNASE"/>
</dbReference>
<evidence type="ECO:0000256" key="6">
    <source>
        <dbReference type="HAMAP-Rule" id="MF_00966"/>
    </source>
</evidence>
<feature type="binding site" evidence="6">
    <location>
        <position position="44"/>
    </location>
    <ligand>
        <name>NADP(+)</name>
        <dbReference type="ChEBI" id="CHEBI:58349"/>
    </ligand>
</feature>
<dbReference type="NCBIfam" id="TIGR00871">
    <property type="entry name" value="zwf"/>
    <property type="match status" value="1"/>
</dbReference>
<dbReference type="PIRSF" id="PIRSF000110">
    <property type="entry name" value="G6PD"/>
    <property type="match status" value="1"/>
</dbReference>
<feature type="binding site" evidence="6">
    <location>
        <begin position="87"/>
        <end position="88"/>
    </location>
    <ligand>
        <name>NADP(+)</name>
        <dbReference type="ChEBI" id="CHEBI:58349"/>
    </ligand>
</feature>
<feature type="binding site" evidence="6">
    <location>
        <position position="219"/>
    </location>
    <ligand>
        <name>substrate</name>
    </ligand>
</feature>
<comment type="pathway">
    <text evidence="1 6">Carbohydrate degradation; pentose phosphate pathway; D-ribulose 5-phosphate from D-glucose 6-phosphate (oxidative stage): step 1/3.</text>
</comment>
<feature type="binding site" evidence="6">
    <location>
        <position position="151"/>
    </location>
    <ligand>
        <name>NADP(+)</name>
        <dbReference type="ChEBI" id="CHEBI:58349"/>
    </ligand>
</feature>
<evidence type="ECO:0000259" key="7">
    <source>
        <dbReference type="Pfam" id="PF00479"/>
    </source>
</evidence>
<feature type="binding site" evidence="6">
    <location>
        <begin position="10"/>
        <end position="17"/>
    </location>
    <ligand>
        <name>NADP(+)</name>
        <dbReference type="ChEBI" id="CHEBI:58349"/>
    </ligand>
</feature>
<evidence type="ECO:0000256" key="2">
    <source>
        <dbReference type="ARBA" id="ARBA00022526"/>
    </source>
</evidence>
<dbReference type="Pfam" id="PF02781">
    <property type="entry name" value="G6PD_C"/>
    <property type="match status" value="1"/>
</dbReference>
<feature type="binding site" evidence="6">
    <location>
        <position position="340"/>
    </location>
    <ligand>
        <name>substrate</name>
    </ligand>
</feature>
<evidence type="ECO:0000256" key="3">
    <source>
        <dbReference type="ARBA" id="ARBA00022857"/>
    </source>
</evidence>
<keyword evidence="2 6" id="KW-0313">Glucose metabolism</keyword>
<dbReference type="GO" id="GO:0005829">
    <property type="term" value="C:cytosol"/>
    <property type="evidence" value="ECO:0007669"/>
    <property type="project" value="TreeGrafter"/>
</dbReference>
<dbReference type="HAMAP" id="MF_00966">
    <property type="entry name" value="G6PD"/>
    <property type="match status" value="1"/>
</dbReference>
<keyword evidence="5 6" id="KW-0119">Carbohydrate metabolism</keyword>
<dbReference type="Proteomes" id="UP000219922">
    <property type="component" value="Unassembled WGS sequence"/>
</dbReference>
<protein>
    <recommendedName>
        <fullName evidence="6">Glucose-6-phosphate 1-dehydrogenase</fullName>
        <shortName evidence="6">G6PD</shortName>
        <ecNumber evidence="6">1.1.1.49</ecNumber>
    </recommendedName>
</protein>
<dbReference type="InterPro" id="IPR022674">
    <property type="entry name" value="G6P_DH_NAD-bd"/>
</dbReference>
<dbReference type="SUPFAM" id="SSF55347">
    <property type="entry name" value="Glyceraldehyde-3-phosphate dehydrogenase-like, C-terminal domain"/>
    <property type="match status" value="1"/>
</dbReference>
<dbReference type="PANTHER" id="PTHR23429:SF0">
    <property type="entry name" value="GLUCOSE-6-PHOSPHATE 1-DEHYDROGENASE"/>
    <property type="match status" value="1"/>
</dbReference>
<dbReference type="EMBL" id="NVMX01000030">
    <property type="protein sequence ID" value="PDZ97071.1"/>
    <property type="molecule type" value="Genomic_DNA"/>
</dbReference>
<feature type="active site" description="Proton acceptor" evidence="6">
    <location>
        <position position="243"/>
    </location>
</feature>
<evidence type="ECO:0000256" key="4">
    <source>
        <dbReference type="ARBA" id="ARBA00023002"/>
    </source>
</evidence>
<evidence type="ECO:0000259" key="8">
    <source>
        <dbReference type="Pfam" id="PF02781"/>
    </source>
</evidence>
<evidence type="ECO:0000313" key="9">
    <source>
        <dbReference type="EMBL" id="PDZ97071.1"/>
    </source>
</evidence>
<dbReference type="Gene3D" id="3.40.50.720">
    <property type="entry name" value="NAD(P)-binding Rossmann-like Domain"/>
    <property type="match status" value="1"/>
</dbReference>
<evidence type="ECO:0000313" key="10">
    <source>
        <dbReference type="Proteomes" id="UP000219922"/>
    </source>
</evidence>
<reference evidence="9 10" key="1">
    <citation type="submission" date="2017-09" db="EMBL/GenBank/DDBJ databases">
        <title>Large-scale bioinformatics analysis of Bacillus genomes uncovers conserved roles of natural products in bacterial physiology.</title>
        <authorList>
            <consortium name="Agbiome Team Llc"/>
            <person name="Bleich R.M."/>
            <person name="Grubbs K.J."/>
            <person name="Santa Maria K.C."/>
            <person name="Allen S.E."/>
            <person name="Farag S."/>
            <person name="Shank E.A."/>
            <person name="Bowers A."/>
        </authorList>
    </citation>
    <scope>NUCLEOTIDE SEQUENCE [LARGE SCALE GENOMIC DNA]</scope>
    <source>
        <strain evidence="9 10">AFS092789</strain>
    </source>
</reference>
<feature type="domain" description="Glucose-6-phosphate dehydrogenase NAD-binding" evidence="7">
    <location>
        <begin position="7"/>
        <end position="190"/>
    </location>
</feature>
<dbReference type="AlphaFoldDB" id="A0A9X6XY69"/>
<dbReference type="Gene3D" id="3.30.360.10">
    <property type="entry name" value="Dihydrodipicolinate Reductase, domain 2"/>
    <property type="match status" value="1"/>
</dbReference>
<dbReference type="GO" id="GO:0006006">
    <property type="term" value="P:glucose metabolic process"/>
    <property type="evidence" value="ECO:0007669"/>
    <property type="project" value="UniProtKB-KW"/>
</dbReference>
<feature type="domain" description="Glucose-6-phosphate dehydrogenase C-terminal" evidence="8">
    <location>
        <begin position="193"/>
        <end position="478"/>
    </location>
</feature>
<dbReference type="RefSeq" id="WP_098005778.1">
    <property type="nucleotide sequence ID" value="NZ_NVMX01000030.1"/>
</dbReference>
<dbReference type="EC" id="1.1.1.49" evidence="6"/>
<feature type="binding site" evidence="6">
    <location>
        <position position="181"/>
    </location>
    <ligand>
        <name>substrate</name>
    </ligand>
</feature>